<dbReference type="InterPro" id="IPR029059">
    <property type="entry name" value="AB_hydrolase_5"/>
</dbReference>
<sequence>MGWVGWCAIAFQPSAQARGALSDSPRVRVQALEDGWLFDPVSRTPGDRSLVFFPGGLVDARAYAPLMQAVAMDGHRAFLVRTPWRGAFGQAEAPATLAQARATTRALGGRWVVGGHSRGGKAAAAYAHRYADTLDALVLVGTSHPRDISLQDAPFAVVQVLGDLDPIASLGRADRNRPRLPGHARRLVLTGANHSQFGDYGFQPGDRFARMPRDAQRAATAAALHAALADRSPTLSTRDAPR</sequence>
<proteinExistence type="predicted"/>
<accession>A0A7Z0QNB1</accession>
<dbReference type="GO" id="GO:0016787">
    <property type="term" value="F:hydrolase activity"/>
    <property type="evidence" value="ECO:0007669"/>
    <property type="project" value="InterPro"/>
</dbReference>
<gene>
    <name evidence="2" type="ORF">H0E82_00655</name>
</gene>
<reference evidence="2 3" key="1">
    <citation type="submission" date="2020-07" db="EMBL/GenBank/DDBJ databases">
        <title>isolation of Luteimonas sp. SJ-16.</title>
        <authorList>
            <person name="Huang X.-X."/>
            <person name="Xu L."/>
            <person name="Sun J.-Q."/>
        </authorList>
    </citation>
    <scope>NUCLEOTIDE SEQUENCE [LARGE SCALE GENOMIC DNA]</scope>
    <source>
        <strain evidence="2 3">SJ-16</strain>
    </source>
</reference>
<evidence type="ECO:0000313" key="3">
    <source>
        <dbReference type="Proteomes" id="UP000589896"/>
    </source>
</evidence>
<comment type="caution">
    <text evidence="2">The sequence shown here is derived from an EMBL/GenBank/DDBJ whole genome shotgun (WGS) entry which is preliminary data.</text>
</comment>
<evidence type="ECO:0000313" key="2">
    <source>
        <dbReference type="EMBL" id="NYZ61274.1"/>
    </source>
</evidence>
<dbReference type="SUPFAM" id="SSF53474">
    <property type="entry name" value="alpha/beta-Hydrolases"/>
    <property type="match status" value="1"/>
</dbReference>
<dbReference type="Proteomes" id="UP000589896">
    <property type="component" value="Unassembled WGS sequence"/>
</dbReference>
<dbReference type="EMBL" id="JACCJZ010000002">
    <property type="protein sequence ID" value="NYZ61274.1"/>
    <property type="molecule type" value="Genomic_DNA"/>
</dbReference>
<dbReference type="RefSeq" id="WP_180543048.1">
    <property type="nucleotide sequence ID" value="NZ_JACCJZ010000002.1"/>
</dbReference>
<dbReference type="AlphaFoldDB" id="A0A7Z0QNB1"/>
<evidence type="ECO:0000259" key="1">
    <source>
        <dbReference type="Pfam" id="PF12695"/>
    </source>
</evidence>
<feature type="domain" description="Alpha/beta hydrolase fold-5" evidence="1">
    <location>
        <begin position="49"/>
        <end position="217"/>
    </location>
</feature>
<dbReference type="Gene3D" id="3.40.50.1820">
    <property type="entry name" value="alpha/beta hydrolase"/>
    <property type="match status" value="1"/>
</dbReference>
<keyword evidence="3" id="KW-1185">Reference proteome</keyword>
<dbReference type="InterPro" id="IPR029058">
    <property type="entry name" value="AB_hydrolase_fold"/>
</dbReference>
<protein>
    <recommendedName>
        <fullName evidence="1">Alpha/beta hydrolase fold-5 domain-containing protein</fullName>
    </recommendedName>
</protein>
<name>A0A7Z0QNB1_9GAMM</name>
<dbReference type="Pfam" id="PF12695">
    <property type="entry name" value="Abhydrolase_5"/>
    <property type="match status" value="1"/>
</dbReference>
<organism evidence="2 3">
    <name type="scientific">Luteimonas deserti</name>
    <dbReference type="NCBI Taxonomy" id="2752306"/>
    <lineage>
        <taxon>Bacteria</taxon>
        <taxon>Pseudomonadati</taxon>
        <taxon>Pseudomonadota</taxon>
        <taxon>Gammaproteobacteria</taxon>
        <taxon>Lysobacterales</taxon>
        <taxon>Lysobacteraceae</taxon>
        <taxon>Luteimonas</taxon>
    </lineage>
</organism>